<dbReference type="RefSeq" id="WP_154226438.1">
    <property type="nucleotide sequence ID" value="NZ_CP045309.1"/>
</dbReference>
<reference evidence="1 2" key="1">
    <citation type="submission" date="2020-02" db="EMBL/GenBank/DDBJ databases">
        <title>WGS of Micromonospora spp. isolated from hot spring.</title>
        <authorList>
            <person name="Thawai C."/>
        </authorList>
    </citation>
    <scope>NUCLEOTIDE SEQUENCE [LARGE SCALE GENOMIC DNA]</scope>
    <source>
        <strain evidence="1 2">TMS7</strain>
    </source>
</reference>
<dbReference type="EMBL" id="JAAHBZ010000003">
    <property type="protein sequence ID" value="NES28165.1"/>
    <property type="molecule type" value="Genomic_DNA"/>
</dbReference>
<organism evidence="1 2">
    <name type="scientific">Micromonospora terminaliae</name>
    <dbReference type="NCBI Taxonomy" id="1914461"/>
    <lineage>
        <taxon>Bacteria</taxon>
        <taxon>Bacillati</taxon>
        <taxon>Actinomycetota</taxon>
        <taxon>Actinomycetes</taxon>
        <taxon>Micromonosporales</taxon>
        <taxon>Micromonosporaceae</taxon>
        <taxon>Micromonospora</taxon>
    </lineage>
</organism>
<gene>
    <name evidence="1" type="ORF">G3561_11485</name>
</gene>
<protein>
    <submittedName>
        <fullName evidence="1">Uncharacterized protein</fullName>
    </submittedName>
</protein>
<dbReference type="Proteomes" id="UP000477779">
    <property type="component" value="Unassembled WGS sequence"/>
</dbReference>
<proteinExistence type="predicted"/>
<evidence type="ECO:0000313" key="2">
    <source>
        <dbReference type="Proteomes" id="UP000477779"/>
    </source>
</evidence>
<accession>A0AAJ2ZDI1</accession>
<name>A0AAJ2ZDI1_9ACTN</name>
<sequence>MIRRAQEWIATSGTAATGSGLGMADMLAGHSRTLLQAQEELTEAYANTP</sequence>
<dbReference type="AlphaFoldDB" id="A0AAJ2ZDI1"/>
<comment type="caution">
    <text evidence="1">The sequence shown here is derived from an EMBL/GenBank/DDBJ whole genome shotgun (WGS) entry which is preliminary data.</text>
</comment>
<evidence type="ECO:0000313" key="1">
    <source>
        <dbReference type="EMBL" id="NES28165.1"/>
    </source>
</evidence>